<dbReference type="SUPFAM" id="SSF52540">
    <property type="entry name" value="P-loop containing nucleoside triphosphate hydrolases"/>
    <property type="match status" value="1"/>
</dbReference>
<dbReference type="STRING" id="2594813.A0A395MF67"/>
<evidence type="ECO:0000313" key="2">
    <source>
        <dbReference type="EMBL" id="RFN46506.1"/>
    </source>
</evidence>
<dbReference type="AlphaFoldDB" id="A0A395MF67"/>
<proteinExistence type="predicted"/>
<dbReference type="EMBL" id="PXXK01000294">
    <property type="protein sequence ID" value="RFN46506.1"/>
    <property type="molecule type" value="Genomic_DNA"/>
</dbReference>
<protein>
    <submittedName>
        <fullName evidence="2">Mfs monocarboxylate transporter</fullName>
    </submittedName>
</protein>
<keyword evidence="3" id="KW-1185">Reference proteome</keyword>
<sequence length="343" mass="37719">MASPPMIPANAPDWIKGWAKENAEFVSSFNAPSASEASRVAEAPVLKQDAVPFTNSRSFSEVSSVPRDPAYHYAPTTPPAAETASGISPDTDTIGQLGGPHKDFVEPVAHNPDVAWVAAEDQLCDDAKVRLSAKEPDVLTLRARTWNCEMDNIFSPRRPDLISTGGEPSATHHDKLLVEHINHQRQAHFDKASASRGPTTISEYAKRVAQDNPNDWAEYLQAYRQKFLEPDMFALDYAKNVELARDLLTHVLRDRVKIICCTPIALEQIVSHTGLQGDFVAIDEAHRMTEAMSAVVMSKCPRASFLLMGDTEQSNPQGPTSLLGRMERAGATLYHLKSNYRSG</sequence>
<reference evidence="2 3" key="1">
    <citation type="journal article" date="2018" name="PLoS Pathog.">
        <title>Evolution of structural diversity of trichothecenes, a family of toxins produced by plant pathogenic and entomopathogenic fungi.</title>
        <authorList>
            <person name="Proctor R.H."/>
            <person name="McCormick S.P."/>
            <person name="Kim H.S."/>
            <person name="Cardoza R.E."/>
            <person name="Stanley A.M."/>
            <person name="Lindo L."/>
            <person name="Kelly A."/>
            <person name="Brown D.W."/>
            <person name="Lee T."/>
            <person name="Vaughan M.M."/>
            <person name="Alexander N.J."/>
            <person name="Busman M."/>
            <person name="Gutierrez S."/>
        </authorList>
    </citation>
    <scope>NUCLEOTIDE SEQUENCE [LARGE SCALE GENOMIC DNA]</scope>
    <source>
        <strain evidence="2 3">NRRL 13405</strain>
    </source>
</reference>
<feature type="compositionally biased region" description="Low complexity" evidence="1">
    <location>
        <begin position="71"/>
        <end position="84"/>
    </location>
</feature>
<accession>A0A395MF67</accession>
<feature type="compositionally biased region" description="Polar residues" evidence="1">
    <location>
        <begin position="85"/>
        <end position="94"/>
    </location>
</feature>
<feature type="region of interest" description="Disordered" evidence="1">
    <location>
        <begin position="57"/>
        <end position="100"/>
    </location>
</feature>
<evidence type="ECO:0000313" key="3">
    <source>
        <dbReference type="Proteomes" id="UP000265631"/>
    </source>
</evidence>
<gene>
    <name evidence="2" type="ORF">FIE12Z_9228</name>
</gene>
<comment type="caution">
    <text evidence="2">The sequence shown here is derived from an EMBL/GenBank/DDBJ whole genome shotgun (WGS) entry which is preliminary data.</text>
</comment>
<organism evidence="2 3">
    <name type="scientific">Fusarium flagelliforme</name>
    <dbReference type="NCBI Taxonomy" id="2675880"/>
    <lineage>
        <taxon>Eukaryota</taxon>
        <taxon>Fungi</taxon>
        <taxon>Dikarya</taxon>
        <taxon>Ascomycota</taxon>
        <taxon>Pezizomycotina</taxon>
        <taxon>Sordariomycetes</taxon>
        <taxon>Hypocreomycetidae</taxon>
        <taxon>Hypocreales</taxon>
        <taxon>Nectriaceae</taxon>
        <taxon>Fusarium</taxon>
        <taxon>Fusarium incarnatum-equiseti species complex</taxon>
    </lineage>
</organism>
<dbReference type="Proteomes" id="UP000265631">
    <property type="component" value="Unassembled WGS sequence"/>
</dbReference>
<name>A0A395MF67_9HYPO</name>
<dbReference type="InterPro" id="IPR027417">
    <property type="entry name" value="P-loop_NTPase"/>
</dbReference>
<evidence type="ECO:0000256" key="1">
    <source>
        <dbReference type="SAM" id="MobiDB-lite"/>
    </source>
</evidence>
<dbReference type="Gene3D" id="3.40.50.300">
    <property type="entry name" value="P-loop containing nucleotide triphosphate hydrolases"/>
    <property type="match status" value="1"/>
</dbReference>